<feature type="coiled-coil region" evidence="4">
    <location>
        <begin position="346"/>
        <end position="380"/>
    </location>
</feature>
<feature type="region of interest" description="Disordered" evidence="5">
    <location>
        <begin position="1"/>
        <end position="53"/>
    </location>
</feature>
<dbReference type="PANTHER" id="PTHR34224:SF18">
    <property type="entry name" value="INTERACTOR OF CONSTITUTIVE ACTIVE ROPS 3"/>
    <property type="match status" value="1"/>
</dbReference>
<sequence length="383" mass="43255">MLENDLKTVKDQLSSSETSRKQAEKDVDDKLVEPDNQNFYPSSQNQDDSSALSSALHEIEQLKAQLEMVAKSEAKKVRSHVEDIESQLIDSKKSEAHAIQLVSETLTQLEMAKKTVEALTSSNGCKAKQAHDEVALELQQLKCKSGHREAELEAELRKSRYVIEEMRESVIDKENELQGIFDENDRLTTRIEDLKIELKNKERVFEGLMAENEKVNKKEARVLEQLEAAQRVNAEMEVELRKMKVQSDQWRKAAEAAVAMVAAAGGNGRVVERNGSMDYSPRTGRMSSPYSDEEICDDDDLMMKKNGNVLSRFGELPESQRDDAVSMVYEDNARLRDLVYSCAGAICQLQSQINELQEQLAKAQAEMLNLQCQNKNLMAMICT</sequence>
<dbReference type="Proteomes" id="UP001632038">
    <property type="component" value="Unassembled WGS sequence"/>
</dbReference>
<reference evidence="8" key="1">
    <citation type="journal article" date="2024" name="IScience">
        <title>Strigolactones Initiate the Formation of Haustorium-like Structures in Castilleja.</title>
        <authorList>
            <person name="Buerger M."/>
            <person name="Peterson D."/>
            <person name="Chory J."/>
        </authorList>
    </citation>
    <scope>NUCLEOTIDE SEQUENCE [LARGE SCALE GENOMIC DNA]</scope>
</reference>
<keyword evidence="8" id="KW-1185">Reference proteome</keyword>
<feature type="compositionally biased region" description="Polar residues" evidence="5">
    <location>
        <begin position="35"/>
        <end position="53"/>
    </location>
</feature>
<feature type="compositionally biased region" description="Basic and acidic residues" evidence="5">
    <location>
        <begin position="1"/>
        <end position="10"/>
    </location>
</feature>
<proteinExistence type="inferred from homology"/>
<keyword evidence="3 4" id="KW-0175">Coiled coil</keyword>
<dbReference type="InterPro" id="IPR004883">
    <property type="entry name" value="LOB"/>
</dbReference>
<dbReference type="AlphaFoldDB" id="A0ABD3BNF2"/>
<protein>
    <recommendedName>
        <fullName evidence="6">LOB domain-containing protein</fullName>
    </recommendedName>
</protein>
<accession>A0ABD3BNF2</accession>
<evidence type="ECO:0000259" key="6">
    <source>
        <dbReference type="Pfam" id="PF03195"/>
    </source>
</evidence>
<comment type="similarity">
    <text evidence="1">Belongs to the LOB domain-containing protein family.</text>
</comment>
<comment type="similarity">
    <text evidence="2">Belongs to the ICR family.</text>
</comment>
<evidence type="ECO:0000256" key="2">
    <source>
        <dbReference type="ARBA" id="ARBA00009778"/>
    </source>
</evidence>
<dbReference type="InterPro" id="IPR029688">
    <property type="entry name" value="ICR"/>
</dbReference>
<dbReference type="PANTHER" id="PTHR34224">
    <property type="entry name" value="INTERACTOR OF CONSTITUTIVE ACTIVE ROPS 2, CHLOROPLASTIC-RELATED"/>
    <property type="match status" value="1"/>
</dbReference>
<evidence type="ECO:0000256" key="1">
    <source>
        <dbReference type="ARBA" id="ARBA00005474"/>
    </source>
</evidence>
<feature type="region of interest" description="Disordered" evidence="5">
    <location>
        <begin position="272"/>
        <end position="291"/>
    </location>
</feature>
<feature type="domain" description="LOB" evidence="6">
    <location>
        <begin position="308"/>
        <end position="364"/>
    </location>
</feature>
<name>A0ABD3BNF2_9LAMI</name>
<evidence type="ECO:0000256" key="5">
    <source>
        <dbReference type="SAM" id="MobiDB-lite"/>
    </source>
</evidence>
<evidence type="ECO:0000313" key="8">
    <source>
        <dbReference type="Proteomes" id="UP001632038"/>
    </source>
</evidence>
<evidence type="ECO:0000256" key="3">
    <source>
        <dbReference type="ARBA" id="ARBA00023054"/>
    </source>
</evidence>
<gene>
    <name evidence="7" type="ORF">CASFOL_037713</name>
</gene>
<feature type="coiled-coil region" evidence="4">
    <location>
        <begin position="163"/>
        <end position="253"/>
    </location>
</feature>
<organism evidence="7 8">
    <name type="scientific">Castilleja foliolosa</name>
    <dbReference type="NCBI Taxonomy" id="1961234"/>
    <lineage>
        <taxon>Eukaryota</taxon>
        <taxon>Viridiplantae</taxon>
        <taxon>Streptophyta</taxon>
        <taxon>Embryophyta</taxon>
        <taxon>Tracheophyta</taxon>
        <taxon>Spermatophyta</taxon>
        <taxon>Magnoliopsida</taxon>
        <taxon>eudicotyledons</taxon>
        <taxon>Gunneridae</taxon>
        <taxon>Pentapetalae</taxon>
        <taxon>asterids</taxon>
        <taxon>lamiids</taxon>
        <taxon>Lamiales</taxon>
        <taxon>Orobanchaceae</taxon>
        <taxon>Pedicularideae</taxon>
        <taxon>Castillejinae</taxon>
        <taxon>Castilleja</taxon>
    </lineage>
</organism>
<comment type="caution">
    <text evidence="7">The sequence shown here is derived from an EMBL/GenBank/DDBJ whole genome shotgun (WGS) entry which is preliminary data.</text>
</comment>
<evidence type="ECO:0000313" key="7">
    <source>
        <dbReference type="EMBL" id="KAL3618631.1"/>
    </source>
</evidence>
<dbReference type="Pfam" id="PF03195">
    <property type="entry name" value="LOB"/>
    <property type="match status" value="1"/>
</dbReference>
<feature type="compositionally biased region" description="Basic and acidic residues" evidence="5">
    <location>
        <begin position="18"/>
        <end position="33"/>
    </location>
</feature>
<dbReference type="EMBL" id="JAVIJP010000080">
    <property type="protein sequence ID" value="KAL3618631.1"/>
    <property type="molecule type" value="Genomic_DNA"/>
</dbReference>
<evidence type="ECO:0000256" key="4">
    <source>
        <dbReference type="SAM" id="Coils"/>
    </source>
</evidence>